<evidence type="ECO:0000256" key="8">
    <source>
        <dbReference type="ARBA" id="ARBA00022989"/>
    </source>
</evidence>
<dbReference type="RefSeq" id="WP_184700006.1">
    <property type="nucleotide sequence ID" value="NZ_BAABEG010000001.1"/>
</dbReference>
<dbReference type="GO" id="GO:0005886">
    <property type="term" value="C:plasma membrane"/>
    <property type="evidence" value="ECO:0007669"/>
    <property type="project" value="UniProtKB-SubCell"/>
</dbReference>
<feature type="transmembrane region" description="Helical" evidence="11">
    <location>
        <begin position="161"/>
        <end position="182"/>
    </location>
</feature>
<keyword evidence="12" id="KW-0997">Cell inner membrane</keyword>
<dbReference type="PANTHER" id="PTHR43744">
    <property type="entry name" value="ABC TRANSPORTER PERMEASE PROTEIN MG189-RELATED-RELATED"/>
    <property type="match status" value="1"/>
</dbReference>
<dbReference type="CDD" id="cd06261">
    <property type="entry name" value="TM_PBP2"/>
    <property type="match status" value="1"/>
</dbReference>
<evidence type="ECO:0000256" key="6">
    <source>
        <dbReference type="ARBA" id="ARBA00022475"/>
    </source>
</evidence>
<dbReference type="PROSITE" id="PS50928">
    <property type="entry name" value="ABC_TM1"/>
    <property type="match status" value="1"/>
</dbReference>
<evidence type="ECO:0000256" key="12">
    <source>
        <dbReference type="RuleBase" id="RU363056"/>
    </source>
</evidence>
<dbReference type="Pfam" id="PF00528">
    <property type="entry name" value="BPD_transp_1"/>
    <property type="match status" value="1"/>
</dbReference>
<dbReference type="Gene3D" id="1.10.3720.10">
    <property type="entry name" value="MetI-like"/>
    <property type="match status" value="1"/>
</dbReference>
<dbReference type="SUPFAM" id="SSF161098">
    <property type="entry name" value="MetI-like"/>
    <property type="match status" value="1"/>
</dbReference>
<proteinExistence type="inferred from homology"/>
<evidence type="ECO:0000256" key="3">
    <source>
        <dbReference type="ARBA" id="ARBA00011557"/>
    </source>
</evidence>
<dbReference type="InterPro" id="IPR000515">
    <property type="entry name" value="MetI-like"/>
</dbReference>
<keyword evidence="15" id="KW-1185">Reference proteome</keyword>
<feature type="transmembrane region" description="Helical" evidence="11">
    <location>
        <begin position="128"/>
        <end position="149"/>
    </location>
</feature>
<dbReference type="EMBL" id="JACHOU010000008">
    <property type="protein sequence ID" value="MBB6355502.1"/>
    <property type="molecule type" value="Genomic_DNA"/>
</dbReference>
<keyword evidence="5 11" id="KW-0813">Transport</keyword>
<sequence length="297" mass="32716">MTASSLTLQAENGIDRTARRAAFLHHGASILLLAVVGAVFAFPILWAAMSSLKSTDDIITGTYPLSWSSFVPLKATLENYVYLFSELNFQRNLLNTLIAACGQVSVAVITSSLAGYAFARLNFPFRDVVFGLLLLTAFVPVEAIIVPLYRIMHWLGLVSTYPALFLPFACNPFGIFLMRQAFRDIPVEMEEAARLDGASPLRIFFSIALPNVRPTLATLVLIQFIWSWNAYLWPLVIMQDPNKQIAQVAIANLKSIPNSPMDGPLFAAATAVTIPLVILSIVLQRYYVRGLVTSGMK</sequence>
<evidence type="ECO:0000256" key="2">
    <source>
        <dbReference type="ARBA" id="ARBA00009306"/>
    </source>
</evidence>
<keyword evidence="6 12" id="KW-1003">Cell membrane</keyword>
<reference evidence="14 15" key="1">
    <citation type="submission" date="2020-08" db="EMBL/GenBank/DDBJ databases">
        <title>Genomic Encyclopedia of Type Strains, Phase IV (KMG-IV): sequencing the most valuable type-strain genomes for metagenomic binning, comparative biology and taxonomic classification.</title>
        <authorList>
            <person name="Goeker M."/>
        </authorList>
    </citation>
    <scope>NUCLEOTIDE SEQUENCE [LARGE SCALE GENOMIC DNA]</scope>
    <source>
        <strain evidence="14 15">DSM 7051</strain>
    </source>
</reference>
<evidence type="ECO:0000256" key="7">
    <source>
        <dbReference type="ARBA" id="ARBA00022692"/>
    </source>
</evidence>
<name>A0A7X0F9B8_9HYPH</name>
<evidence type="ECO:0000256" key="4">
    <source>
        <dbReference type="ARBA" id="ARBA00020515"/>
    </source>
</evidence>
<evidence type="ECO:0000256" key="10">
    <source>
        <dbReference type="ARBA" id="ARBA00037054"/>
    </source>
</evidence>
<comment type="subcellular location">
    <subcellularLocation>
        <location evidence="12">Cell inner membrane</location>
        <topology evidence="12">Multi-pass membrane protein</topology>
    </subcellularLocation>
    <subcellularLocation>
        <location evidence="1 11">Cell membrane</location>
        <topology evidence="1 11">Multi-pass membrane protein</topology>
    </subcellularLocation>
</comment>
<evidence type="ECO:0000313" key="14">
    <source>
        <dbReference type="EMBL" id="MBB6355502.1"/>
    </source>
</evidence>
<feature type="transmembrane region" description="Helical" evidence="11">
    <location>
        <begin position="21"/>
        <end position="46"/>
    </location>
</feature>
<evidence type="ECO:0000256" key="5">
    <source>
        <dbReference type="ARBA" id="ARBA00022448"/>
    </source>
</evidence>
<keyword evidence="7 11" id="KW-0812">Transmembrane</keyword>
<evidence type="ECO:0000256" key="1">
    <source>
        <dbReference type="ARBA" id="ARBA00004651"/>
    </source>
</evidence>
<dbReference type="InterPro" id="IPR035906">
    <property type="entry name" value="MetI-like_sf"/>
</dbReference>
<accession>A0A7X0F9B8</accession>
<gene>
    <name evidence="12" type="primary">ugpE</name>
    <name evidence="14" type="ORF">GGR00_003306</name>
</gene>
<feature type="transmembrane region" description="Helical" evidence="11">
    <location>
        <begin position="203"/>
        <end position="226"/>
    </location>
</feature>
<dbReference type="AlphaFoldDB" id="A0A7X0F9B8"/>
<evidence type="ECO:0000313" key="15">
    <source>
        <dbReference type="Proteomes" id="UP000536262"/>
    </source>
</evidence>
<feature type="transmembrane region" description="Helical" evidence="11">
    <location>
        <begin position="93"/>
        <end position="116"/>
    </location>
</feature>
<comment type="subunit">
    <text evidence="3 12">The complex is composed of two ATP-binding proteins (UgpC), two transmembrane proteins (UgpA and UgpE) and a solute-binding protein (UgpB).</text>
</comment>
<keyword evidence="8 11" id="KW-1133">Transmembrane helix</keyword>
<feature type="transmembrane region" description="Helical" evidence="11">
    <location>
        <begin position="265"/>
        <end position="288"/>
    </location>
</feature>
<dbReference type="GO" id="GO:0055085">
    <property type="term" value="P:transmembrane transport"/>
    <property type="evidence" value="ECO:0007669"/>
    <property type="project" value="InterPro"/>
</dbReference>
<evidence type="ECO:0000256" key="11">
    <source>
        <dbReference type="RuleBase" id="RU363032"/>
    </source>
</evidence>
<dbReference type="Proteomes" id="UP000536262">
    <property type="component" value="Unassembled WGS sequence"/>
</dbReference>
<feature type="domain" description="ABC transmembrane type-1" evidence="13">
    <location>
        <begin position="93"/>
        <end position="287"/>
    </location>
</feature>
<protein>
    <recommendedName>
        <fullName evidence="4 12">sn-glycerol-3-phosphate transport system permease protein UgpE</fullName>
    </recommendedName>
</protein>
<comment type="similarity">
    <text evidence="2 11">Belongs to the binding-protein-dependent transport system permease family.</text>
</comment>
<comment type="caution">
    <text evidence="14">The sequence shown here is derived from an EMBL/GenBank/DDBJ whole genome shotgun (WGS) entry which is preliminary data.</text>
</comment>
<evidence type="ECO:0000259" key="13">
    <source>
        <dbReference type="PROSITE" id="PS50928"/>
    </source>
</evidence>
<evidence type="ECO:0000256" key="9">
    <source>
        <dbReference type="ARBA" id="ARBA00023136"/>
    </source>
</evidence>
<comment type="function">
    <text evidence="10 12">Part of the ABC transporter complex UgpBAEC involved in sn-glycerol-3-phosphate (G3P) import. Probably responsible for the translocation of the substrate across the membrane.</text>
</comment>
<organism evidence="14 15">
    <name type="scientific">Aminobacter aganoensis</name>
    <dbReference type="NCBI Taxonomy" id="83264"/>
    <lineage>
        <taxon>Bacteria</taxon>
        <taxon>Pseudomonadati</taxon>
        <taxon>Pseudomonadota</taxon>
        <taxon>Alphaproteobacteria</taxon>
        <taxon>Hyphomicrobiales</taxon>
        <taxon>Phyllobacteriaceae</taxon>
        <taxon>Aminobacter</taxon>
    </lineage>
</organism>
<dbReference type="PANTHER" id="PTHR43744:SF8">
    <property type="entry name" value="SN-GLYCEROL-3-PHOSPHATE TRANSPORT SYSTEM PERMEASE PROTEIN UGPE"/>
    <property type="match status" value="1"/>
</dbReference>
<keyword evidence="9 11" id="KW-0472">Membrane</keyword>